<protein>
    <submittedName>
        <fullName evidence="1">Uncharacterized protein</fullName>
    </submittedName>
</protein>
<gene>
    <name evidence="1" type="ORF">BRO54_3525</name>
</gene>
<dbReference type="EMBL" id="MQMG01000067">
    <property type="protein sequence ID" value="OKO88797.1"/>
    <property type="molecule type" value="Genomic_DNA"/>
</dbReference>
<evidence type="ECO:0000313" key="1">
    <source>
        <dbReference type="EMBL" id="OKO88797.1"/>
    </source>
</evidence>
<evidence type="ECO:0000313" key="2">
    <source>
        <dbReference type="Proteomes" id="UP000186030"/>
    </source>
</evidence>
<sequence>MNDEYNKILPRQDKLGKNKAKKQPLDILKDLFIIAFVVKLKNR</sequence>
<reference evidence="1 2" key="1">
    <citation type="submission" date="2016-11" db="EMBL/GenBank/DDBJ databases">
        <authorList>
            <person name="Kadnikov V."/>
            <person name="Nazina T."/>
        </authorList>
    </citation>
    <scope>NUCLEOTIDE SEQUENCE [LARGE SCALE GENOMIC DNA]</scope>
    <source>
        <strain evidence="1 2">1017</strain>
    </source>
</reference>
<accession>A0A1Q5SL86</accession>
<dbReference type="Proteomes" id="UP000186030">
    <property type="component" value="Unassembled WGS sequence"/>
</dbReference>
<reference evidence="2" key="2">
    <citation type="submission" date="2017-01" db="EMBL/GenBank/DDBJ databases">
        <title>Genome sequencing and annotation of Geobacillus sp. 1017, a Hydrocarbon-Oxidizing Thermophilic Bacterium Isolated from a Heavy Oil Reservoir (China).</title>
        <authorList>
            <person name="Kadnikov V.V."/>
            <person name="Mardanov A.V."/>
            <person name="Poltaraus A.B."/>
            <person name="Sokolova D.S."/>
            <person name="Semenova E.M."/>
            <person name="Ravin N.V."/>
            <person name="Tourova T.P."/>
            <person name="Nazina T.N."/>
        </authorList>
    </citation>
    <scope>NUCLEOTIDE SEQUENCE [LARGE SCALE GENOMIC DNA]</scope>
    <source>
        <strain evidence="2">1017</strain>
    </source>
</reference>
<comment type="caution">
    <text evidence="1">The sequence shown here is derived from an EMBL/GenBank/DDBJ whole genome shotgun (WGS) entry which is preliminary data.</text>
</comment>
<dbReference type="AlphaFoldDB" id="A0A1Q5SL86"/>
<proteinExistence type="predicted"/>
<organism evidence="1 2">
    <name type="scientific">Geobacillus proteiniphilus</name>
    <dbReference type="NCBI Taxonomy" id="860353"/>
    <lineage>
        <taxon>Bacteria</taxon>
        <taxon>Bacillati</taxon>
        <taxon>Bacillota</taxon>
        <taxon>Bacilli</taxon>
        <taxon>Bacillales</taxon>
        <taxon>Anoxybacillaceae</taxon>
        <taxon>Geobacillus</taxon>
    </lineage>
</organism>
<name>A0A1Q5SL86_9BACL</name>